<sequence length="330" mass="37989">MSEYKAWTDSYQGEPAVWLRAGKYEAVMLPECGGNLVAFRDLEANYRFLHEPKESEMEAFKKESYSYGIPVLFPPNRYEDGKFPWKGKTHQLPVNESERGNHLHGFLHNVPWKVTEMGQTSSESFVTVQVQVDENHPVFQSFPFRFTFMLRYALSENGLSQQVTIRNNGTEEMPSLLAFHTAVNVPFAANSPAEGYRVKLTIGERWELNERMLPTKRFQPFGSLDTSLKNEGIYPFTEEMDNHYTVQPQNGRNRMELTDTTLGVTFVYDAGTAYKQWMIWNNFNRGEFFCPEPQVNLVNAPNVDLPAEEVGLYSIGPGEIWESVSRMYVK</sequence>
<dbReference type="EMBL" id="JBHSQV010000138">
    <property type="protein sequence ID" value="MFC5986860.1"/>
    <property type="molecule type" value="Genomic_DNA"/>
</dbReference>
<dbReference type="InterPro" id="IPR011013">
    <property type="entry name" value="Gal_mutarotase_sf_dom"/>
</dbReference>
<accession>A0ABW1IP65</accession>
<dbReference type="RefSeq" id="WP_379894170.1">
    <property type="nucleotide sequence ID" value="NZ_CBCSCT010000068.1"/>
</dbReference>
<dbReference type="InterPro" id="IPR008183">
    <property type="entry name" value="Aldose_1/G6P_1-epimerase"/>
</dbReference>
<gene>
    <name evidence="1" type="ORF">ACFPXP_10565</name>
</gene>
<protein>
    <submittedName>
        <fullName evidence="1">Aldose 1-epimerase</fullName>
    </submittedName>
</protein>
<dbReference type="SUPFAM" id="SSF74650">
    <property type="entry name" value="Galactose mutarotase-like"/>
    <property type="match status" value="1"/>
</dbReference>
<proteinExistence type="predicted"/>
<dbReference type="Proteomes" id="UP001596250">
    <property type="component" value="Unassembled WGS sequence"/>
</dbReference>
<evidence type="ECO:0000313" key="1">
    <source>
        <dbReference type="EMBL" id="MFC5986860.1"/>
    </source>
</evidence>
<organism evidence="1 2">
    <name type="scientific">Marinicrinis lubricantis</name>
    <dbReference type="NCBI Taxonomy" id="2086470"/>
    <lineage>
        <taxon>Bacteria</taxon>
        <taxon>Bacillati</taxon>
        <taxon>Bacillota</taxon>
        <taxon>Bacilli</taxon>
        <taxon>Bacillales</taxon>
        <taxon>Paenibacillaceae</taxon>
    </lineage>
</organism>
<dbReference type="Gene3D" id="2.70.98.10">
    <property type="match status" value="1"/>
</dbReference>
<name>A0ABW1IP65_9BACL</name>
<keyword evidence="2" id="KW-1185">Reference proteome</keyword>
<dbReference type="CDD" id="cd01081">
    <property type="entry name" value="Aldose_epim"/>
    <property type="match status" value="1"/>
</dbReference>
<comment type="caution">
    <text evidence="1">The sequence shown here is derived from an EMBL/GenBank/DDBJ whole genome shotgun (WGS) entry which is preliminary data.</text>
</comment>
<evidence type="ECO:0000313" key="2">
    <source>
        <dbReference type="Proteomes" id="UP001596250"/>
    </source>
</evidence>
<dbReference type="InterPro" id="IPR014718">
    <property type="entry name" value="GH-type_carb-bd"/>
</dbReference>
<reference evidence="2" key="1">
    <citation type="journal article" date="2019" name="Int. J. Syst. Evol. Microbiol.">
        <title>The Global Catalogue of Microorganisms (GCM) 10K type strain sequencing project: providing services to taxonomists for standard genome sequencing and annotation.</title>
        <authorList>
            <consortium name="The Broad Institute Genomics Platform"/>
            <consortium name="The Broad Institute Genome Sequencing Center for Infectious Disease"/>
            <person name="Wu L."/>
            <person name="Ma J."/>
        </authorList>
    </citation>
    <scope>NUCLEOTIDE SEQUENCE [LARGE SCALE GENOMIC DNA]</scope>
    <source>
        <strain evidence="2">CCM 8749</strain>
    </source>
</reference>
<dbReference type="Pfam" id="PF01263">
    <property type="entry name" value="Aldose_epim"/>
    <property type="match status" value="1"/>
</dbReference>